<dbReference type="EMBL" id="JAOPGA020001389">
    <property type="protein sequence ID" value="KAL0487957.1"/>
    <property type="molecule type" value="Genomic_DNA"/>
</dbReference>
<dbReference type="Proteomes" id="UP001431209">
    <property type="component" value="Unassembled WGS sequence"/>
</dbReference>
<dbReference type="PANTHER" id="PTHR11070">
    <property type="entry name" value="UVRD / RECB / PCRA DNA HELICASE FAMILY MEMBER"/>
    <property type="match status" value="1"/>
</dbReference>
<dbReference type="Gene3D" id="3.90.320.10">
    <property type="match status" value="1"/>
</dbReference>
<dbReference type="GO" id="GO:0003677">
    <property type="term" value="F:DNA binding"/>
    <property type="evidence" value="ECO:0007669"/>
    <property type="project" value="UniProtKB-KW"/>
</dbReference>
<reference evidence="11 12" key="1">
    <citation type="submission" date="2024-03" db="EMBL/GenBank/DDBJ databases">
        <title>The Acrasis kona genome and developmental transcriptomes reveal deep origins of eukaryotic multicellular pathways.</title>
        <authorList>
            <person name="Sheikh S."/>
            <person name="Fu C.-J."/>
            <person name="Brown M.W."/>
            <person name="Baldauf S.L."/>
        </authorList>
    </citation>
    <scope>NUCLEOTIDE SEQUENCE [LARGE SCALE GENOMIC DNA]</scope>
    <source>
        <strain evidence="11 12">ATCC MYA-3509</strain>
    </source>
</reference>
<keyword evidence="9" id="KW-0234">DNA repair</keyword>
<evidence type="ECO:0000256" key="8">
    <source>
        <dbReference type="ARBA" id="ARBA00023125"/>
    </source>
</evidence>
<evidence type="ECO:0000256" key="2">
    <source>
        <dbReference type="ARBA" id="ARBA00022741"/>
    </source>
</evidence>
<dbReference type="AlphaFoldDB" id="A0AAW2ZH35"/>
<dbReference type="InterPro" id="IPR027417">
    <property type="entry name" value="P-loop_NTPase"/>
</dbReference>
<keyword evidence="2" id="KW-0547">Nucleotide-binding</keyword>
<keyword evidence="3" id="KW-0227">DNA damage</keyword>
<keyword evidence="6" id="KW-0269">Exonuclease</keyword>
<dbReference type="InterPro" id="IPR000212">
    <property type="entry name" value="DNA_helicase_UvrD/REP"/>
</dbReference>
<keyword evidence="12" id="KW-1185">Reference proteome</keyword>
<keyword evidence="4" id="KW-0378">Hydrolase</keyword>
<dbReference type="GO" id="GO:0000725">
    <property type="term" value="P:recombinational repair"/>
    <property type="evidence" value="ECO:0007669"/>
    <property type="project" value="TreeGrafter"/>
</dbReference>
<evidence type="ECO:0000256" key="5">
    <source>
        <dbReference type="ARBA" id="ARBA00022806"/>
    </source>
</evidence>
<keyword evidence="1" id="KW-0540">Nuclease</keyword>
<comment type="caution">
    <text evidence="11">The sequence shown here is derived from an EMBL/GenBank/DDBJ whole genome shotgun (WGS) entry which is preliminary data.</text>
</comment>
<evidence type="ECO:0000313" key="12">
    <source>
        <dbReference type="Proteomes" id="UP001431209"/>
    </source>
</evidence>
<dbReference type="GO" id="GO:0004527">
    <property type="term" value="F:exonuclease activity"/>
    <property type="evidence" value="ECO:0007669"/>
    <property type="project" value="UniProtKB-KW"/>
</dbReference>
<dbReference type="SUPFAM" id="SSF52540">
    <property type="entry name" value="P-loop containing nucleoside triphosphate hydrolases"/>
    <property type="match status" value="1"/>
</dbReference>
<keyword evidence="8" id="KW-0238">DNA-binding</keyword>
<evidence type="ECO:0000259" key="10">
    <source>
        <dbReference type="Pfam" id="PF13361"/>
    </source>
</evidence>
<dbReference type="Gene3D" id="3.40.50.300">
    <property type="entry name" value="P-loop containing nucleotide triphosphate hydrolases"/>
    <property type="match status" value="1"/>
</dbReference>
<dbReference type="GO" id="GO:0043138">
    <property type="term" value="F:3'-5' DNA helicase activity"/>
    <property type="evidence" value="ECO:0007669"/>
    <property type="project" value="TreeGrafter"/>
</dbReference>
<dbReference type="InterPro" id="IPR011604">
    <property type="entry name" value="PDDEXK-like_dom_sf"/>
</dbReference>
<evidence type="ECO:0000256" key="1">
    <source>
        <dbReference type="ARBA" id="ARBA00022722"/>
    </source>
</evidence>
<dbReference type="InterPro" id="IPR014017">
    <property type="entry name" value="DNA_helicase_UvrD-like_C"/>
</dbReference>
<gene>
    <name evidence="11" type="ORF">AKO1_015298</name>
</gene>
<dbReference type="Pfam" id="PF13361">
    <property type="entry name" value="UvrD_C"/>
    <property type="match status" value="1"/>
</dbReference>
<evidence type="ECO:0000256" key="3">
    <source>
        <dbReference type="ARBA" id="ARBA00022763"/>
    </source>
</evidence>
<protein>
    <recommendedName>
        <fullName evidence="10">UvrD-like helicase C-terminal domain-containing protein</fullName>
    </recommendedName>
</protein>
<proteinExistence type="predicted"/>
<evidence type="ECO:0000313" key="11">
    <source>
        <dbReference type="EMBL" id="KAL0487957.1"/>
    </source>
</evidence>
<accession>A0AAW2ZH35</accession>
<evidence type="ECO:0000256" key="4">
    <source>
        <dbReference type="ARBA" id="ARBA00022801"/>
    </source>
</evidence>
<keyword evidence="7" id="KW-0067">ATP-binding</keyword>
<organism evidence="11 12">
    <name type="scientific">Acrasis kona</name>
    <dbReference type="NCBI Taxonomy" id="1008807"/>
    <lineage>
        <taxon>Eukaryota</taxon>
        <taxon>Discoba</taxon>
        <taxon>Heterolobosea</taxon>
        <taxon>Tetramitia</taxon>
        <taxon>Eutetramitia</taxon>
        <taxon>Acrasidae</taxon>
        <taxon>Acrasis</taxon>
    </lineage>
</organism>
<sequence>MLQHYSYGDIFVLAPSIRSESSPVRRLENKLVNYGILCHVPASDDDIVDPLVTKGKISFMTYHQAKGLQRPVVIVYNFSDDYFDFYSKQPNVDRSQLPNTMYVACTRAMERLFVIQHSKSNALHFLPEDQILSKVASVKGQVSRLQDTNIQHKAPDLTVTSMTRHLSDQLIDQIMPFMKFENVNVESDSHSKIKLNPRVLSDVFGTQESVSNITGIAVPAMYEYKNKKTCSLIEIINQISFDSSIVNELEVIQRAKEVQNRGIKTFEDMLLISTVFEGLTSGYIHKIRQISDYNWVAPRQLKLLMKRAELHLSSESEFEKSLTDFYVYKNYKISIKGRVDVIDRDTLWEIKCINTMTEEHELQLLVYCWLSMRDERYKNVIKKFKLLNLCDGKVRELDLRGTNVDVVMEMLIKNKLGQNEFVDINFFEQAKSIREKTVSIIDKPLKDVYYESYGVDEFLLQ</sequence>
<dbReference type="GO" id="GO:0005524">
    <property type="term" value="F:ATP binding"/>
    <property type="evidence" value="ECO:0007669"/>
    <property type="project" value="UniProtKB-KW"/>
</dbReference>
<dbReference type="PANTHER" id="PTHR11070:SF2">
    <property type="entry name" value="ATP-DEPENDENT DNA HELICASE SRS2"/>
    <property type="match status" value="1"/>
</dbReference>
<name>A0AAW2ZH35_9EUKA</name>
<evidence type="ECO:0000256" key="6">
    <source>
        <dbReference type="ARBA" id="ARBA00022839"/>
    </source>
</evidence>
<keyword evidence="5" id="KW-0347">Helicase</keyword>
<evidence type="ECO:0000256" key="7">
    <source>
        <dbReference type="ARBA" id="ARBA00022840"/>
    </source>
</evidence>
<evidence type="ECO:0000256" key="9">
    <source>
        <dbReference type="ARBA" id="ARBA00023204"/>
    </source>
</evidence>
<feature type="domain" description="UvrD-like helicase C-terminal" evidence="10">
    <location>
        <begin position="53"/>
        <end position="118"/>
    </location>
</feature>